<dbReference type="Proteomes" id="UP001221142">
    <property type="component" value="Unassembled WGS sequence"/>
</dbReference>
<evidence type="ECO:0000313" key="2">
    <source>
        <dbReference type="Proteomes" id="UP001221142"/>
    </source>
</evidence>
<evidence type="ECO:0000313" key="1">
    <source>
        <dbReference type="EMBL" id="KAJ7611815.1"/>
    </source>
</evidence>
<dbReference type="AlphaFoldDB" id="A0AAD7B6Z0"/>
<proteinExistence type="predicted"/>
<organism evidence="1 2">
    <name type="scientific">Roridomyces roridus</name>
    <dbReference type="NCBI Taxonomy" id="1738132"/>
    <lineage>
        <taxon>Eukaryota</taxon>
        <taxon>Fungi</taxon>
        <taxon>Dikarya</taxon>
        <taxon>Basidiomycota</taxon>
        <taxon>Agaricomycotina</taxon>
        <taxon>Agaricomycetes</taxon>
        <taxon>Agaricomycetidae</taxon>
        <taxon>Agaricales</taxon>
        <taxon>Marasmiineae</taxon>
        <taxon>Mycenaceae</taxon>
        <taxon>Roridomyces</taxon>
    </lineage>
</organism>
<reference evidence="1" key="1">
    <citation type="submission" date="2023-03" db="EMBL/GenBank/DDBJ databases">
        <title>Massive genome expansion in bonnet fungi (Mycena s.s.) driven by repeated elements and novel gene families across ecological guilds.</title>
        <authorList>
            <consortium name="Lawrence Berkeley National Laboratory"/>
            <person name="Harder C.B."/>
            <person name="Miyauchi S."/>
            <person name="Viragh M."/>
            <person name="Kuo A."/>
            <person name="Thoen E."/>
            <person name="Andreopoulos B."/>
            <person name="Lu D."/>
            <person name="Skrede I."/>
            <person name="Drula E."/>
            <person name="Henrissat B."/>
            <person name="Morin E."/>
            <person name="Kohler A."/>
            <person name="Barry K."/>
            <person name="LaButti K."/>
            <person name="Morin E."/>
            <person name="Salamov A."/>
            <person name="Lipzen A."/>
            <person name="Mereny Z."/>
            <person name="Hegedus B."/>
            <person name="Baldrian P."/>
            <person name="Stursova M."/>
            <person name="Weitz H."/>
            <person name="Taylor A."/>
            <person name="Grigoriev I.V."/>
            <person name="Nagy L.G."/>
            <person name="Martin F."/>
            <person name="Kauserud H."/>
        </authorList>
    </citation>
    <scope>NUCLEOTIDE SEQUENCE</scope>
    <source>
        <strain evidence="1">9284</strain>
    </source>
</reference>
<dbReference type="EMBL" id="JARKIF010000032">
    <property type="protein sequence ID" value="KAJ7611815.1"/>
    <property type="molecule type" value="Genomic_DNA"/>
</dbReference>
<protein>
    <submittedName>
        <fullName evidence="1">Uncharacterized protein</fullName>
    </submittedName>
</protein>
<name>A0AAD7B6Z0_9AGAR</name>
<gene>
    <name evidence="1" type="ORF">FB45DRAFT_1009625</name>
</gene>
<sequence>MREEKKELLAFVVFCPNSVINQHHVFSGRIAATPTDDRVASLTSLPHPSRLPLSFTVDDTGGTSWITRRLKSSSDCLGHHHHQLVATLRRLVLHCLKSTERRRPTEWASASVRGKLLTVSRFGAGLLETH</sequence>
<comment type="caution">
    <text evidence="1">The sequence shown here is derived from an EMBL/GenBank/DDBJ whole genome shotgun (WGS) entry which is preliminary data.</text>
</comment>
<accession>A0AAD7B6Z0</accession>
<keyword evidence="2" id="KW-1185">Reference proteome</keyword>